<comment type="caution">
    <text evidence="5">The sequence shown here is derived from an EMBL/GenBank/DDBJ whole genome shotgun (WGS) entry which is preliminary data.</text>
</comment>
<dbReference type="Gene3D" id="3.40.50.12780">
    <property type="entry name" value="N-terminal domain of ligase-like"/>
    <property type="match status" value="1"/>
</dbReference>
<feature type="domain" description="AMP-binding enzyme C-terminal" evidence="4">
    <location>
        <begin position="401"/>
        <end position="467"/>
    </location>
</feature>
<keyword evidence="6" id="KW-1185">Reference proteome</keyword>
<dbReference type="RefSeq" id="WP_085384574.1">
    <property type="nucleotide sequence ID" value="NZ_NAFJ01000149.1"/>
</dbReference>
<keyword evidence="2 5" id="KW-0436">Ligase</keyword>
<dbReference type="Pfam" id="PF00501">
    <property type="entry name" value="AMP-binding"/>
    <property type="match status" value="1"/>
</dbReference>
<dbReference type="PANTHER" id="PTHR43201">
    <property type="entry name" value="ACYL-COA SYNTHETASE"/>
    <property type="match status" value="1"/>
</dbReference>
<dbReference type="GO" id="GO:0016874">
    <property type="term" value="F:ligase activity"/>
    <property type="evidence" value="ECO:0007669"/>
    <property type="project" value="UniProtKB-KW"/>
</dbReference>
<evidence type="ECO:0000259" key="3">
    <source>
        <dbReference type="Pfam" id="PF00501"/>
    </source>
</evidence>
<feature type="domain" description="AMP-dependent synthetase/ligase" evidence="3">
    <location>
        <begin position="14"/>
        <end position="343"/>
    </location>
</feature>
<evidence type="ECO:0000313" key="6">
    <source>
        <dbReference type="Proteomes" id="UP000193884"/>
    </source>
</evidence>
<dbReference type="PANTHER" id="PTHR43201:SF5">
    <property type="entry name" value="MEDIUM-CHAIN ACYL-COA LIGASE ACSF2, MITOCHONDRIAL"/>
    <property type="match status" value="1"/>
</dbReference>
<gene>
    <name evidence="5" type="ORF">BST63_16720</name>
</gene>
<comment type="similarity">
    <text evidence="1">Belongs to the ATP-dependent AMP-binding enzyme family.</text>
</comment>
<dbReference type="SUPFAM" id="SSF56801">
    <property type="entry name" value="Acetyl-CoA synthetase-like"/>
    <property type="match status" value="1"/>
</dbReference>
<proteinExistence type="inferred from homology"/>
<evidence type="ECO:0000313" key="5">
    <source>
        <dbReference type="EMBL" id="OSJ28789.1"/>
    </source>
</evidence>
<evidence type="ECO:0000259" key="4">
    <source>
        <dbReference type="Pfam" id="PF13193"/>
    </source>
</evidence>
<dbReference type="InterPro" id="IPR045851">
    <property type="entry name" value="AMP-bd_C_sf"/>
</dbReference>
<dbReference type="EMBL" id="NAFK01000160">
    <property type="protein sequence ID" value="OSJ28789.1"/>
    <property type="molecule type" value="Genomic_DNA"/>
</dbReference>
<accession>A0ABX3X373</accession>
<dbReference type="InterPro" id="IPR000873">
    <property type="entry name" value="AMP-dep_synth/lig_dom"/>
</dbReference>
<organism evidence="5 6">
    <name type="scientific">Bradyrhizobium canariense</name>
    <dbReference type="NCBI Taxonomy" id="255045"/>
    <lineage>
        <taxon>Bacteria</taxon>
        <taxon>Pseudomonadati</taxon>
        <taxon>Pseudomonadota</taxon>
        <taxon>Alphaproteobacteria</taxon>
        <taxon>Hyphomicrobiales</taxon>
        <taxon>Nitrobacteraceae</taxon>
        <taxon>Bradyrhizobium</taxon>
    </lineage>
</organism>
<name>A0ABX3X373_9BRAD</name>
<dbReference type="Pfam" id="PF13193">
    <property type="entry name" value="AMP-binding_C"/>
    <property type="match status" value="1"/>
</dbReference>
<reference evidence="5 6" key="1">
    <citation type="submission" date="2017-03" db="EMBL/GenBank/DDBJ databases">
        <title>Whole genome sequences of fourteen strains of Bradyrhizobium canariense and one strain of Bradyrhizobium japonicum isolated from Lupinus (Papilionoideae: Genisteae) species in Algeria.</title>
        <authorList>
            <person name="Crovadore J."/>
            <person name="Chekireb D."/>
            <person name="Brachmann A."/>
            <person name="Chablais R."/>
            <person name="Cochard B."/>
            <person name="Lefort F."/>
        </authorList>
    </citation>
    <scope>NUCLEOTIDE SEQUENCE [LARGE SCALE GENOMIC DNA]</scope>
    <source>
        <strain evidence="5 6">UBMAN05</strain>
    </source>
</reference>
<dbReference type="Gene3D" id="3.30.300.30">
    <property type="match status" value="1"/>
</dbReference>
<dbReference type="InterPro" id="IPR025110">
    <property type="entry name" value="AMP-bd_C"/>
</dbReference>
<dbReference type="InterPro" id="IPR042099">
    <property type="entry name" value="ANL_N_sf"/>
</dbReference>
<sequence>MTGKMISLGEKLYRRAQATPDAPAVSCGEISLTCRQLEARANRIARALQKLGVKLGDLVTIGLPNSVDFVEACWGVWKLGASPQPVSFRLPSAELQAIVDLADPPVVIALPGMETNRRRVTVGDLLAMSDDDRPLESRVAPVKQAATSGGSTGRPKLILSGLPGLTSAEATDDPGGWCFRPGEAALIPAPLYHNGPFGCALDAITHDGHLVLMPRFDAEGVLAEIERRRVGWIYLVPTMMSRIWRLPEEVRARYDISSLKTLWHLAAPCPPWLKEAFIGWFGPDVIMELYAGTESQAWTTITGREWLDHRGSVGRVVVGEMKVFGPDGNVVPPGEIGEIYMRRGEGSQPSYHYRGATARTLPGGWESLGDIGYFDADQYLYLADRRTDMILVGGANVYPAEVEAAIDEHPLVLSSAVIGMPHEDLGASIHAIVQARPGLTAEALLAHVTDRLVTYKRPRTIEFVEEPLRDEAGKLRRTQLRDERIARMKPPEKQT</sequence>
<dbReference type="Proteomes" id="UP000193884">
    <property type="component" value="Unassembled WGS sequence"/>
</dbReference>
<evidence type="ECO:0000256" key="2">
    <source>
        <dbReference type="ARBA" id="ARBA00022598"/>
    </source>
</evidence>
<evidence type="ECO:0000256" key="1">
    <source>
        <dbReference type="ARBA" id="ARBA00006432"/>
    </source>
</evidence>
<protein>
    <submittedName>
        <fullName evidence="5">Acid--CoA ligase</fullName>
    </submittedName>
</protein>